<feature type="compositionally biased region" description="Basic residues" evidence="1">
    <location>
        <begin position="265"/>
        <end position="277"/>
    </location>
</feature>
<evidence type="ECO:0000313" key="3">
    <source>
        <dbReference type="EMBL" id="CDF40111.1"/>
    </source>
</evidence>
<name>R7QRJ5_CHOCR</name>
<dbReference type="GeneID" id="17318120"/>
<dbReference type="OrthoDB" id="5681at2759"/>
<dbReference type="RefSeq" id="XP_005710405.1">
    <property type="nucleotide sequence ID" value="XM_005710348.1"/>
</dbReference>
<keyword evidence="4" id="KW-1185">Reference proteome</keyword>
<dbReference type="AlphaFoldDB" id="R7QRJ5"/>
<evidence type="ECO:0000313" key="4">
    <source>
        <dbReference type="Proteomes" id="UP000012073"/>
    </source>
</evidence>
<sequence length="482" mass="54462">MKILRISVTSVMGFLVLELSDGAVVEGQDLKNITLGQHNRHPLLFPCSKTSRVVRTKDKVPMPSASISNRSSTKEMLGSAIFSRQVLSELYEQEATHEEYSEHVSNEHHSRLESDNSHDYDITAESDRHMNTDRQVETDSHENGQQSYVGRPEGETTPHSGEAAIPEHAVPSHDEDEGYNTKLVHPHVSNGDRFEEKSHSEPSAAQESRLNDEEAGHNPAKEPISTGTTEAENTETQEDSPDSEPRSVRIAKDEGRSTGDGYSLSRRKKKSKKRKNKNSPTEVHAEAGIQKEFSGVNLEARDGTNITHLSYMVFKIIKNYDIKSVVDIPCRNTLSWFPKLLERIDFEVAGFKYYCVDTDSYSKDDIQTKFSDAGSPETLHISPEEAHFLPKTDLVFSWDGPQQWGVRTSWTFFTALMEIRPTYLLITNNPTASNTDDSKGVMNLRKQPFHVRYHHLFLMRLPYLALFFSLSYTQPFCKGAVP</sequence>
<dbReference type="Gramene" id="CDF40111">
    <property type="protein sequence ID" value="CDF40111"/>
    <property type="gene ID" value="CHC_T00006984001"/>
</dbReference>
<keyword evidence="2" id="KW-0732">Signal</keyword>
<feature type="chain" id="PRO_5004442906" evidence="2">
    <location>
        <begin position="28"/>
        <end position="482"/>
    </location>
</feature>
<gene>
    <name evidence="3" type="ORF">CHC_T00006984001</name>
</gene>
<feature type="compositionally biased region" description="Basic and acidic residues" evidence="1">
    <location>
        <begin position="209"/>
        <end position="220"/>
    </location>
</feature>
<dbReference type="Proteomes" id="UP000012073">
    <property type="component" value="Unassembled WGS sequence"/>
</dbReference>
<feature type="compositionally biased region" description="Basic and acidic residues" evidence="1">
    <location>
        <begin position="243"/>
        <end position="257"/>
    </location>
</feature>
<accession>R7QRJ5</accession>
<evidence type="ECO:0000256" key="2">
    <source>
        <dbReference type="SAM" id="SignalP"/>
    </source>
</evidence>
<proteinExistence type="predicted"/>
<reference evidence="4" key="1">
    <citation type="journal article" date="2013" name="Proc. Natl. Acad. Sci. U.S.A.">
        <title>Genome structure and metabolic features in the red seaweed Chondrus crispus shed light on evolution of the Archaeplastida.</title>
        <authorList>
            <person name="Collen J."/>
            <person name="Porcel B."/>
            <person name="Carre W."/>
            <person name="Ball S.G."/>
            <person name="Chaparro C."/>
            <person name="Tonon T."/>
            <person name="Barbeyron T."/>
            <person name="Michel G."/>
            <person name="Noel B."/>
            <person name="Valentin K."/>
            <person name="Elias M."/>
            <person name="Artiguenave F."/>
            <person name="Arun A."/>
            <person name="Aury J.M."/>
            <person name="Barbosa-Neto J.F."/>
            <person name="Bothwell J.H."/>
            <person name="Bouget F.Y."/>
            <person name="Brillet L."/>
            <person name="Cabello-Hurtado F."/>
            <person name="Capella-Gutierrez S."/>
            <person name="Charrier B."/>
            <person name="Cladiere L."/>
            <person name="Cock J.M."/>
            <person name="Coelho S.M."/>
            <person name="Colleoni C."/>
            <person name="Czjzek M."/>
            <person name="Da Silva C."/>
            <person name="Delage L."/>
            <person name="Denoeud F."/>
            <person name="Deschamps P."/>
            <person name="Dittami S.M."/>
            <person name="Gabaldon T."/>
            <person name="Gachon C.M."/>
            <person name="Groisillier A."/>
            <person name="Herve C."/>
            <person name="Jabbari K."/>
            <person name="Katinka M."/>
            <person name="Kloareg B."/>
            <person name="Kowalczyk N."/>
            <person name="Labadie K."/>
            <person name="Leblanc C."/>
            <person name="Lopez P.J."/>
            <person name="McLachlan D.H."/>
            <person name="Meslet-Cladiere L."/>
            <person name="Moustafa A."/>
            <person name="Nehr Z."/>
            <person name="Nyvall Collen P."/>
            <person name="Panaud O."/>
            <person name="Partensky F."/>
            <person name="Poulain J."/>
            <person name="Rensing S.A."/>
            <person name="Rousvoal S."/>
            <person name="Samson G."/>
            <person name="Symeonidi A."/>
            <person name="Weissenbach J."/>
            <person name="Zambounis A."/>
            <person name="Wincker P."/>
            <person name="Boyen C."/>
        </authorList>
    </citation>
    <scope>NUCLEOTIDE SEQUENCE [LARGE SCALE GENOMIC DNA]</scope>
    <source>
        <strain evidence="4">cv. Stackhouse</strain>
    </source>
</reference>
<dbReference type="KEGG" id="ccp:CHC_T00006984001"/>
<protein>
    <submittedName>
        <fullName evidence="3">Uncharacterized protein</fullName>
    </submittedName>
</protein>
<feature type="compositionally biased region" description="Basic and acidic residues" evidence="1">
    <location>
        <begin position="190"/>
        <end position="200"/>
    </location>
</feature>
<evidence type="ECO:0000256" key="1">
    <source>
        <dbReference type="SAM" id="MobiDB-lite"/>
    </source>
</evidence>
<feature type="compositionally biased region" description="Acidic residues" evidence="1">
    <location>
        <begin position="232"/>
        <end position="242"/>
    </location>
</feature>
<organism evidence="3 4">
    <name type="scientific">Chondrus crispus</name>
    <name type="common">Carrageen Irish moss</name>
    <name type="synonym">Polymorpha crispa</name>
    <dbReference type="NCBI Taxonomy" id="2769"/>
    <lineage>
        <taxon>Eukaryota</taxon>
        <taxon>Rhodophyta</taxon>
        <taxon>Florideophyceae</taxon>
        <taxon>Rhodymeniophycidae</taxon>
        <taxon>Gigartinales</taxon>
        <taxon>Gigartinaceae</taxon>
        <taxon>Chondrus</taxon>
    </lineage>
</organism>
<feature type="region of interest" description="Disordered" evidence="1">
    <location>
        <begin position="93"/>
        <end position="286"/>
    </location>
</feature>
<dbReference type="EMBL" id="HG002126">
    <property type="protein sequence ID" value="CDF40111.1"/>
    <property type="molecule type" value="Genomic_DNA"/>
</dbReference>
<feature type="compositionally biased region" description="Basic and acidic residues" evidence="1">
    <location>
        <begin position="94"/>
        <end position="142"/>
    </location>
</feature>
<feature type="signal peptide" evidence="2">
    <location>
        <begin position="1"/>
        <end position="27"/>
    </location>
</feature>